<keyword evidence="3" id="KW-1185">Reference proteome</keyword>
<accession>A0A1W0X757</accession>
<feature type="domain" description="Alpha-(1,6)-fucosyltransferase N- and catalytic" evidence="1">
    <location>
        <begin position="239"/>
        <end position="280"/>
    </location>
</feature>
<dbReference type="Proteomes" id="UP000192578">
    <property type="component" value="Unassembled WGS sequence"/>
</dbReference>
<dbReference type="Gene3D" id="3.40.50.11350">
    <property type="match status" value="1"/>
</dbReference>
<gene>
    <name evidence="2" type="ORF">BV898_03127</name>
</gene>
<dbReference type="Pfam" id="PF19745">
    <property type="entry name" value="FUT8_N_cat"/>
    <property type="match status" value="1"/>
</dbReference>
<dbReference type="AlphaFoldDB" id="A0A1W0X757"/>
<sequence length="286" mass="33006">MLQVPTWERNPARLIYPGPPEGYGDFSCHPRIHRRKTRKQVKHLFHLFFEDSEVVEFRRAYAAHFSSQLRGSPTFGYVLQGKTGFGSVINNALHAYAVGSQPEVDRIFQMFQIGWRYTKLADLFEDFAKDTPHSLFPQLFNKSDEIAFLNKSEDFKLLFRNPTTSVDVVIKGANDLAVRYQHTNQSNFLHLMAVDLSELLFEVGERVERFVSPLSEFQLHELLPGNFSDRLWKVHSKELVISITLLSMAEHVICTFSSNVCRLAALLRGDYSDKSMHSLDEKWHPL</sequence>
<dbReference type="EMBL" id="MTYJ01000014">
    <property type="protein sequence ID" value="OQV23081.1"/>
    <property type="molecule type" value="Genomic_DNA"/>
</dbReference>
<name>A0A1W0X757_HYPEX</name>
<reference evidence="3" key="1">
    <citation type="submission" date="2017-01" db="EMBL/GenBank/DDBJ databases">
        <title>Comparative genomics of anhydrobiosis in the tardigrade Hypsibius dujardini.</title>
        <authorList>
            <person name="Yoshida Y."/>
            <person name="Koutsovoulos G."/>
            <person name="Laetsch D."/>
            <person name="Stevens L."/>
            <person name="Kumar S."/>
            <person name="Horikawa D."/>
            <person name="Ishino K."/>
            <person name="Komine S."/>
            <person name="Tomita M."/>
            <person name="Blaxter M."/>
            <person name="Arakawa K."/>
        </authorList>
    </citation>
    <scope>NUCLEOTIDE SEQUENCE [LARGE SCALE GENOMIC DNA]</scope>
    <source>
        <strain evidence="3">Z151</strain>
    </source>
</reference>
<evidence type="ECO:0000313" key="3">
    <source>
        <dbReference type="Proteomes" id="UP000192578"/>
    </source>
</evidence>
<comment type="caution">
    <text evidence="2">The sequence shown here is derived from an EMBL/GenBank/DDBJ whole genome shotgun (WGS) entry which is preliminary data.</text>
</comment>
<organism evidence="2 3">
    <name type="scientific">Hypsibius exemplaris</name>
    <name type="common">Freshwater tardigrade</name>
    <dbReference type="NCBI Taxonomy" id="2072580"/>
    <lineage>
        <taxon>Eukaryota</taxon>
        <taxon>Metazoa</taxon>
        <taxon>Ecdysozoa</taxon>
        <taxon>Tardigrada</taxon>
        <taxon>Eutardigrada</taxon>
        <taxon>Parachela</taxon>
        <taxon>Hypsibioidea</taxon>
        <taxon>Hypsibiidae</taxon>
        <taxon>Hypsibius</taxon>
    </lineage>
</organism>
<dbReference type="InterPro" id="IPR045573">
    <property type="entry name" value="Fut8_N_cat"/>
</dbReference>
<evidence type="ECO:0000259" key="1">
    <source>
        <dbReference type="Pfam" id="PF19745"/>
    </source>
</evidence>
<dbReference type="OrthoDB" id="6064824at2759"/>
<protein>
    <recommendedName>
        <fullName evidence="1">Alpha-(1,6)-fucosyltransferase N- and catalytic domain-containing protein</fullName>
    </recommendedName>
</protein>
<proteinExistence type="predicted"/>
<evidence type="ECO:0000313" key="2">
    <source>
        <dbReference type="EMBL" id="OQV23081.1"/>
    </source>
</evidence>